<dbReference type="Gene3D" id="3.50.4.10">
    <property type="entry name" value="Hepatocyte Growth Factor"/>
    <property type="match status" value="1"/>
</dbReference>
<protein>
    <submittedName>
        <fullName evidence="2">Apple domain-containing protein</fullName>
    </submittedName>
</protein>
<accession>A0A915I8J3</accession>
<proteinExistence type="predicted"/>
<organism evidence="1 2">
    <name type="scientific">Romanomermis culicivorax</name>
    <name type="common">Nematode worm</name>
    <dbReference type="NCBI Taxonomy" id="13658"/>
    <lineage>
        <taxon>Eukaryota</taxon>
        <taxon>Metazoa</taxon>
        <taxon>Ecdysozoa</taxon>
        <taxon>Nematoda</taxon>
        <taxon>Enoplea</taxon>
        <taxon>Dorylaimia</taxon>
        <taxon>Mermithida</taxon>
        <taxon>Mermithoidea</taxon>
        <taxon>Mermithidae</taxon>
        <taxon>Romanomermis</taxon>
    </lineage>
</organism>
<sequence>MDQLGRGRQLQLKLLFLENLIEQKFEDNIEFYNDYDCFGEDINGYKHIDCGFFDCIQRCYKHEKCTHFTWMSYPIEKCFLKHAESYNEVIKSKDSKPDSICGINFLDIAQQKVYYIIHTLNTFFWAWGLPVQVLLIQLGLGAYE</sequence>
<evidence type="ECO:0000313" key="1">
    <source>
        <dbReference type="Proteomes" id="UP000887565"/>
    </source>
</evidence>
<name>A0A915I8J3_ROMCU</name>
<reference evidence="2" key="1">
    <citation type="submission" date="2022-11" db="UniProtKB">
        <authorList>
            <consortium name="WormBaseParasite"/>
        </authorList>
    </citation>
    <scope>IDENTIFICATION</scope>
</reference>
<dbReference type="Proteomes" id="UP000887565">
    <property type="component" value="Unplaced"/>
</dbReference>
<evidence type="ECO:0000313" key="2">
    <source>
        <dbReference type="WBParaSite" id="nRc.2.0.1.t10187-RA"/>
    </source>
</evidence>
<dbReference type="WBParaSite" id="nRc.2.0.1.t10187-RA">
    <property type="protein sequence ID" value="nRc.2.0.1.t10187-RA"/>
    <property type="gene ID" value="nRc.2.0.1.g10187"/>
</dbReference>
<dbReference type="AlphaFoldDB" id="A0A915I8J3"/>
<keyword evidence="1" id="KW-1185">Reference proteome</keyword>